<dbReference type="InterPro" id="IPR011990">
    <property type="entry name" value="TPR-like_helical_dom_sf"/>
</dbReference>
<dbReference type="PANTHER" id="PTHR33747:SF1">
    <property type="entry name" value="ADENYLATE CYCLASE-ASSOCIATED CAP C-TERMINAL DOMAIN-CONTAINING PROTEIN"/>
    <property type="match status" value="1"/>
</dbReference>
<dbReference type="SUPFAM" id="SSF103642">
    <property type="entry name" value="Sec-C motif"/>
    <property type="match status" value="1"/>
</dbReference>
<feature type="repeat" description="TPR" evidence="5">
    <location>
        <begin position="367"/>
        <end position="400"/>
    </location>
</feature>
<dbReference type="InterPro" id="IPR007311">
    <property type="entry name" value="ST7"/>
</dbReference>
<dbReference type="PANTHER" id="PTHR33747">
    <property type="entry name" value="UPF0225 PROTEIN SCO1677"/>
    <property type="match status" value="1"/>
</dbReference>
<evidence type="ECO:0000313" key="8">
    <source>
        <dbReference type="Proteomes" id="UP001304683"/>
    </source>
</evidence>
<name>A0ABZ0QPK2_9FIRM</name>
<proteinExistence type="predicted"/>
<gene>
    <name evidence="7" type="ORF">Q5761_01790</name>
</gene>
<evidence type="ECO:0000256" key="2">
    <source>
        <dbReference type="ARBA" id="ARBA00022692"/>
    </source>
</evidence>
<keyword evidence="5" id="KW-0802">TPR repeat</keyword>
<reference evidence="7 8" key="1">
    <citation type="submission" date="2023-08" db="EMBL/GenBank/DDBJ databases">
        <title>Genome sequence of Thermaerobacter compostii strain Ins1, a spore-forming filamentous bacterium isolated from a deep geothermal reservoir.</title>
        <authorList>
            <person name="Bregnard D."/>
            <person name="Gonzalez D."/>
            <person name="Junier P."/>
        </authorList>
    </citation>
    <scope>NUCLEOTIDE SEQUENCE [LARGE SCALE GENOMIC DNA]</scope>
    <source>
        <strain evidence="7 8">Ins1</strain>
    </source>
</reference>
<dbReference type="SUPFAM" id="SSF48452">
    <property type="entry name" value="TPR-like"/>
    <property type="match status" value="1"/>
</dbReference>
<evidence type="ECO:0000256" key="5">
    <source>
        <dbReference type="PROSITE-ProRule" id="PRU00339"/>
    </source>
</evidence>
<evidence type="ECO:0000313" key="7">
    <source>
        <dbReference type="EMBL" id="WPD19425.1"/>
    </source>
</evidence>
<sequence>MDQVTHLRHLLDERGQPAPGRPGALARYYGAIVAAASAQRPGEEVLTPLRCRRRPDRHPCRGHLWVRCTGPEDREEVRWRCPVCGDGGVIRGWQGTPFDRRQDRLPPDAPQVGVLIFASPFQVREFRRQPELSPEALRILDRARQTTAGVVVEVTADELRRLRSEFEALRAVARGRNALILAALLAQMDHQLGSIAGSAAEEARRRRGDQVGDDSGHPPGRNDQEEGPPRGLWMAMERELRKLDRLLQGREFASAEELNAFVQGYLEQGGLPELPAESALELAQELAYTAWEADDPAERVRLAREALSLSADCADAWVILGHEADSLEEAIRCYTEGVRAGERALGARVFEEDSGHFWGLVTTRPYMRARFALAQALYQAGRTDEAIAHGRELLRLNPNDNQGVRYLLVHWLLETKRSDEAEALLREYDEDSAFWLYARALCTYQRGGDTWAARRAAGEAFAANPHVVPLLAEDLADLDEPESFTPGGREEALIYWNMALGAWQATEDALAWLVGVFRQWIRPEPARRKKVGRNDPCPCGSGRKYKHCCLRRGDGRQGGPGGTTSP</sequence>
<dbReference type="Gene3D" id="3.10.450.50">
    <property type="match status" value="1"/>
</dbReference>
<comment type="subcellular location">
    <subcellularLocation>
        <location evidence="1">Membrane</location>
        <topology evidence="1">Multi-pass membrane protein</topology>
    </subcellularLocation>
</comment>
<dbReference type="InterPro" id="IPR019734">
    <property type="entry name" value="TPR_rpt"/>
</dbReference>
<dbReference type="Pfam" id="PF02810">
    <property type="entry name" value="SEC-C"/>
    <property type="match status" value="1"/>
</dbReference>
<keyword evidence="4" id="KW-0472">Membrane</keyword>
<protein>
    <submittedName>
        <fullName evidence="7">SEC-C metal-binding domain-containing protein</fullName>
    </submittedName>
</protein>
<evidence type="ECO:0000256" key="4">
    <source>
        <dbReference type="ARBA" id="ARBA00023136"/>
    </source>
</evidence>
<evidence type="ECO:0000256" key="1">
    <source>
        <dbReference type="ARBA" id="ARBA00004141"/>
    </source>
</evidence>
<feature type="compositionally biased region" description="Basic and acidic residues" evidence="6">
    <location>
        <begin position="201"/>
        <end position="228"/>
    </location>
</feature>
<accession>A0ABZ0QPK2</accession>
<dbReference type="SMART" id="SM00028">
    <property type="entry name" value="TPR"/>
    <property type="match status" value="1"/>
</dbReference>
<dbReference type="Pfam" id="PF04184">
    <property type="entry name" value="ST7"/>
    <property type="match status" value="1"/>
</dbReference>
<dbReference type="PROSITE" id="PS50005">
    <property type="entry name" value="TPR"/>
    <property type="match status" value="1"/>
</dbReference>
<evidence type="ECO:0000256" key="3">
    <source>
        <dbReference type="ARBA" id="ARBA00022989"/>
    </source>
</evidence>
<dbReference type="RefSeq" id="WP_318750957.1">
    <property type="nucleotide sequence ID" value="NZ_CP132508.1"/>
</dbReference>
<dbReference type="Proteomes" id="UP001304683">
    <property type="component" value="Chromosome"/>
</dbReference>
<keyword evidence="2" id="KW-0812">Transmembrane</keyword>
<evidence type="ECO:0000256" key="6">
    <source>
        <dbReference type="SAM" id="MobiDB-lite"/>
    </source>
</evidence>
<feature type="region of interest" description="Disordered" evidence="6">
    <location>
        <begin position="197"/>
        <end position="231"/>
    </location>
</feature>
<dbReference type="Gene3D" id="1.25.40.10">
    <property type="entry name" value="Tetratricopeptide repeat domain"/>
    <property type="match status" value="1"/>
</dbReference>
<organism evidence="7 8">
    <name type="scientific">Thermaerobacter composti</name>
    <dbReference type="NCBI Taxonomy" id="554949"/>
    <lineage>
        <taxon>Bacteria</taxon>
        <taxon>Bacillati</taxon>
        <taxon>Bacillota</taxon>
        <taxon>Clostridia</taxon>
        <taxon>Eubacteriales</taxon>
        <taxon>Clostridiales Family XVII. Incertae Sedis</taxon>
        <taxon>Thermaerobacter</taxon>
    </lineage>
</organism>
<dbReference type="InterPro" id="IPR004027">
    <property type="entry name" value="SEC_C_motif"/>
</dbReference>
<keyword evidence="8" id="KW-1185">Reference proteome</keyword>
<dbReference type="EMBL" id="CP132508">
    <property type="protein sequence ID" value="WPD19425.1"/>
    <property type="molecule type" value="Genomic_DNA"/>
</dbReference>
<keyword evidence="3" id="KW-1133">Transmembrane helix</keyword>